<feature type="transmembrane region" description="Helical" evidence="2">
    <location>
        <begin position="167"/>
        <end position="185"/>
    </location>
</feature>
<name>A0A9P4NVM3_9PEZI</name>
<keyword evidence="4" id="KW-1185">Reference proteome</keyword>
<feature type="transmembrane region" description="Helical" evidence="2">
    <location>
        <begin position="114"/>
        <end position="147"/>
    </location>
</feature>
<feature type="region of interest" description="Disordered" evidence="1">
    <location>
        <begin position="256"/>
        <end position="281"/>
    </location>
</feature>
<organism evidence="3 4">
    <name type="scientific">Tothia fuscella</name>
    <dbReference type="NCBI Taxonomy" id="1048955"/>
    <lineage>
        <taxon>Eukaryota</taxon>
        <taxon>Fungi</taxon>
        <taxon>Dikarya</taxon>
        <taxon>Ascomycota</taxon>
        <taxon>Pezizomycotina</taxon>
        <taxon>Dothideomycetes</taxon>
        <taxon>Pleosporomycetidae</taxon>
        <taxon>Venturiales</taxon>
        <taxon>Cylindrosympodiaceae</taxon>
        <taxon>Tothia</taxon>
    </lineage>
</organism>
<gene>
    <name evidence="3" type="ORF">EJ08DRAFT_658405</name>
</gene>
<sequence length="710" mass="77354">MAGFKKYTNILNTNYDGKPHASYVDIDDSTTPKAGTRTFSHNVPRPSPTEHNLLRNNMYSRSWILNGAQNVQQRIISATAYFASKMPFFIDQIVRSYAGHYTSKAGYYASKTFIGILTIAFLALSLLLGYCVSAFSATCVFDILGYITDRNAPLSVPNEWHVSATNWGLFIVFPIMIFSMISMFASYKWGLLASVVIGGLVGSLISVLFTVLCAIVCRFFVPEVGTPRPQPPTPQFQTLDQLFPETPEEIALAEAAKAAGHNPDGPQQPDEVLPLNEESPVSSPDVLADFVARKELHLLKGQQNMERIRPPRPSPPKSEWTASSDEVEVAAKTTGPRRPRPVASQSPRPRPSSIPRNPLDNNHGYNNRYDDYDDDQWDQGPGPGPSGAPIQQDPINQYPQSSPGVGPSGTQVPQNGQIRPGAQSSSPNNGGRPHDLYRPEYGNPREGNYAEDGEFEDHNDQDAYNNYPPQPEGQGNADYDGYDGYDDSPFEGQYGNTYQGYAEEPQEDLGRWGYDTRRRNEGGYPDSDSFDYPENNNPSRPNSQPPHSSSIVGGQHVIPEGIQTPTPRPNIQSPPHNSQSPHHSSNNGGQPVTHTGPQRPPQRPLSQSPPLPAPIAPSVAHLVHSRPSSANSPNAIRPKSASQSTGQPTPPAPPAPQPAPSVPQTPQASQTSAVPPTTVHRYGTRANVDKGGVPLVGLNLDVGKKPRKKK</sequence>
<evidence type="ECO:0000256" key="2">
    <source>
        <dbReference type="SAM" id="Phobius"/>
    </source>
</evidence>
<comment type="caution">
    <text evidence="3">The sequence shown here is derived from an EMBL/GenBank/DDBJ whole genome shotgun (WGS) entry which is preliminary data.</text>
</comment>
<keyword evidence="2" id="KW-1133">Transmembrane helix</keyword>
<evidence type="ECO:0000313" key="4">
    <source>
        <dbReference type="Proteomes" id="UP000800235"/>
    </source>
</evidence>
<evidence type="ECO:0000256" key="1">
    <source>
        <dbReference type="SAM" id="MobiDB-lite"/>
    </source>
</evidence>
<dbReference type="AlphaFoldDB" id="A0A9P4NVM3"/>
<accession>A0A9P4NVM3</accession>
<dbReference type="Proteomes" id="UP000800235">
    <property type="component" value="Unassembled WGS sequence"/>
</dbReference>
<feature type="compositionally biased region" description="Polar residues" evidence="1">
    <location>
        <begin position="393"/>
        <end position="429"/>
    </location>
</feature>
<protein>
    <submittedName>
        <fullName evidence="3">Uncharacterized protein</fullName>
    </submittedName>
</protein>
<feature type="compositionally biased region" description="Low complexity" evidence="1">
    <location>
        <begin position="533"/>
        <end position="550"/>
    </location>
</feature>
<evidence type="ECO:0000313" key="3">
    <source>
        <dbReference type="EMBL" id="KAF2433135.1"/>
    </source>
</evidence>
<feature type="region of interest" description="Disordered" evidence="1">
    <location>
        <begin position="301"/>
        <end position="710"/>
    </location>
</feature>
<feature type="compositionally biased region" description="Pro residues" evidence="1">
    <location>
        <begin position="598"/>
        <end position="615"/>
    </location>
</feature>
<feature type="compositionally biased region" description="Pro residues" evidence="1">
    <location>
        <begin position="648"/>
        <end position="663"/>
    </location>
</feature>
<proteinExistence type="predicted"/>
<feature type="compositionally biased region" description="Low complexity" evidence="1">
    <location>
        <begin position="341"/>
        <end position="367"/>
    </location>
</feature>
<reference evidence="3" key="1">
    <citation type="journal article" date="2020" name="Stud. Mycol.">
        <title>101 Dothideomycetes genomes: a test case for predicting lifestyles and emergence of pathogens.</title>
        <authorList>
            <person name="Haridas S."/>
            <person name="Albert R."/>
            <person name="Binder M."/>
            <person name="Bloem J."/>
            <person name="Labutti K."/>
            <person name="Salamov A."/>
            <person name="Andreopoulos B."/>
            <person name="Baker S."/>
            <person name="Barry K."/>
            <person name="Bills G."/>
            <person name="Bluhm B."/>
            <person name="Cannon C."/>
            <person name="Castanera R."/>
            <person name="Culley D."/>
            <person name="Daum C."/>
            <person name="Ezra D."/>
            <person name="Gonzalez J."/>
            <person name="Henrissat B."/>
            <person name="Kuo A."/>
            <person name="Liang C."/>
            <person name="Lipzen A."/>
            <person name="Lutzoni F."/>
            <person name="Magnuson J."/>
            <person name="Mondo S."/>
            <person name="Nolan M."/>
            <person name="Ohm R."/>
            <person name="Pangilinan J."/>
            <person name="Park H.-J."/>
            <person name="Ramirez L."/>
            <person name="Alfaro M."/>
            <person name="Sun H."/>
            <person name="Tritt A."/>
            <person name="Yoshinaga Y."/>
            <person name="Zwiers L.-H."/>
            <person name="Turgeon B."/>
            <person name="Goodwin S."/>
            <person name="Spatafora J."/>
            <person name="Crous P."/>
            <person name="Grigoriev I."/>
        </authorList>
    </citation>
    <scope>NUCLEOTIDE SEQUENCE</scope>
    <source>
        <strain evidence="3">CBS 130266</strain>
    </source>
</reference>
<feature type="transmembrane region" description="Helical" evidence="2">
    <location>
        <begin position="192"/>
        <end position="221"/>
    </location>
</feature>
<dbReference type="EMBL" id="MU007022">
    <property type="protein sequence ID" value="KAF2433135.1"/>
    <property type="molecule type" value="Genomic_DNA"/>
</dbReference>
<keyword evidence="2" id="KW-0472">Membrane</keyword>
<feature type="compositionally biased region" description="Acidic residues" evidence="1">
    <location>
        <begin position="480"/>
        <end position="489"/>
    </location>
</feature>
<feature type="compositionally biased region" description="Low complexity" evidence="1">
    <location>
        <begin position="573"/>
        <end position="587"/>
    </location>
</feature>
<keyword evidence="2" id="KW-0812">Transmembrane</keyword>
<feature type="compositionally biased region" description="Basic and acidic residues" evidence="1">
    <location>
        <begin position="508"/>
        <end position="521"/>
    </location>
</feature>